<keyword evidence="7" id="KW-0437">Light-harvesting polypeptide</keyword>
<reference evidence="10" key="1">
    <citation type="submission" date="2021-01" db="EMBL/GenBank/DDBJ databases">
        <authorList>
            <person name="Corre E."/>
            <person name="Pelletier E."/>
            <person name="Niang G."/>
            <person name="Scheremetjew M."/>
            <person name="Finn R."/>
            <person name="Kale V."/>
            <person name="Holt S."/>
            <person name="Cochrane G."/>
            <person name="Meng A."/>
            <person name="Brown T."/>
            <person name="Cohen L."/>
        </authorList>
    </citation>
    <scope>NUCLEOTIDE SEQUENCE</scope>
    <source>
        <strain evidence="10">CCMP147</strain>
    </source>
</reference>
<dbReference type="AlphaFoldDB" id="A0A7R9W903"/>
<feature type="binding site" description="axial binding residue" evidence="8">
    <location>
        <position position="61"/>
    </location>
    <ligand>
        <name>chlorophyll b</name>
        <dbReference type="ChEBI" id="CHEBI:61721"/>
        <label>1</label>
    </ligand>
    <ligandPart>
        <name>Mg</name>
        <dbReference type="ChEBI" id="CHEBI:25107"/>
    </ligandPart>
</feature>
<feature type="binding site" description="axial binding residue" evidence="8">
    <location>
        <position position="138"/>
    </location>
    <ligand>
        <name>chlorophyll b</name>
        <dbReference type="ChEBI" id="CHEBI:61721"/>
        <label>1</label>
    </ligand>
    <ligandPart>
        <name>Mg</name>
        <dbReference type="ChEBI" id="CHEBI:25107"/>
    </ligandPart>
</feature>
<keyword evidence="6" id="KW-0934">Plastid</keyword>
<evidence type="ECO:0000313" key="10">
    <source>
        <dbReference type="EMBL" id="CAD8316494.1"/>
    </source>
</evidence>
<keyword evidence="5" id="KW-0602">Photosynthesis</keyword>
<feature type="chain" id="PRO_5031435640" description="Plastid light harvesting protein" evidence="9">
    <location>
        <begin position="19"/>
        <end position="202"/>
    </location>
</feature>
<feature type="binding site" evidence="8">
    <location>
        <position position="173"/>
    </location>
    <ligand>
        <name>chlorophyll a</name>
        <dbReference type="ChEBI" id="CHEBI:58416"/>
        <label>1</label>
    </ligand>
</feature>
<feature type="binding site" evidence="8">
    <location>
        <position position="169"/>
    </location>
    <ligand>
        <name>chlorophyll a</name>
        <dbReference type="ChEBI" id="CHEBI:58416"/>
        <label>1</label>
    </ligand>
</feature>
<accession>A0A7R9W903</accession>
<proteinExistence type="inferred from homology"/>
<evidence type="ECO:0000256" key="1">
    <source>
        <dbReference type="ARBA" id="ARBA00004022"/>
    </source>
</evidence>
<evidence type="ECO:0000256" key="5">
    <source>
        <dbReference type="ARBA" id="ARBA00022531"/>
    </source>
</evidence>
<organism evidence="10">
    <name type="scientific">Pseudictyota dubia</name>
    <dbReference type="NCBI Taxonomy" id="2749911"/>
    <lineage>
        <taxon>Eukaryota</taxon>
        <taxon>Sar</taxon>
        <taxon>Stramenopiles</taxon>
        <taxon>Ochrophyta</taxon>
        <taxon>Bacillariophyta</taxon>
        <taxon>Mediophyceae</taxon>
        <taxon>Biddulphiophycidae</taxon>
        <taxon>Eupodiscales</taxon>
        <taxon>Odontellaceae</taxon>
        <taxon>Pseudictyota</taxon>
    </lineage>
</organism>
<dbReference type="InterPro" id="IPR001344">
    <property type="entry name" value="Chloro_AB-bd_pln"/>
</dbReference>
<feature type="binding site" evidence="8">
    <location>
        <position position="73"/>
    </location>
    <ligand>
        <name>chlorophyll a</name>
        <dbReference type="ChEBI" id="CHEBI:58416"/>
        <label>1</label>
    </ligand>
</feature>
<evidence type="ECO:0000256" key="3">
    <source>
        <dbReference type="ARBA" id="ARBA00005933"/>
    </source>
</evidence>
<evidence type="ECO:0000256" key="7">
    <source>
        <dbReference type="ARBA" id="ARBA00023243"/>
    </source>
</evidence>
<feature type="binding site" description="axial binding residue" evidence="8">
    <location>
        <position position="78"/>
    </location>
    <ligand>
        <name>chlorophyll b</name>
        <dbReference type="ChEBI" id="CHEBI:61721"/>
        <label>1</label>
    </ligand>
    <ligandPart>
        <name>Mg</name>
        <dbReference type="ChEBI" id="CHEBI:25107"/>
    </ligandPart>
</feature>
<dbReference type="InterPro" id="IPR022796">
    <property type="entry name" value="Chloroa_b-bind"/>
</dbReference>
<evidence type="ECO:0000256" key="9">
    <source>
        <dbReference type="SAM" id="SignalP"/>
    </source>
</evidence>
<sequence>MKSFAVALAAALAGSAHGFAPASSGSKASSLQMSSMPADYEGMVGIDVETGNKFFDPCGFSNYIPAKWAREAELANGRSAMLASVGWLWPQIFGTFDSTDVTTTDPIKAFSEADPQWWAQFIIFCGTIEAYKYRKGLEGKSSTGGGEPAVDWMRSYPADEEGRRAMELKELKNGRLAMIAVASYFSAHFIPGSVPSLGYDFV</sequence>
<evidence type="ECO:0008006" key="11">
    <source>
        <dbReference type="Google" id="ProtNLM"/>
    </source>
</evidence>
<feature type="signal peptide" evidence="9">
    <location>
        <begin position="1"/>
        <end position="18"/>
    </location>
</feature>
<dbReference type="Pfam" id="PF00504">
    <property type="entry name" value="Chloroa_b-bind"/>
    <property type="match status" value="1"/>
</dbReference>
<name>A0A7R9W903_9STRA</name>
<protein>
    <recommendedName>
        <fullName evidence="11">Plastid light harvesting protein</fullName>
    </recommendedName>
</protein>
<evidence type="ECO:0000256" key="2">
    <source>
        <dbReference type="ARBA" id="ARBA00004229"/>
    </source>
</evidence>
<keyword evidence="4" id="KW-0150">Chloroplast</keyword>
<comment type="function">
    <text evidence="1">The light-harvesting complex (LHC) functions as a light receptor, it captures and delivers excitation energy to photosystems with which it is closely associated. Energy is transferred from the carotenoid and chlorophyll C (or B) to chlorophyll A and the photosynthetic reaction centers where it is used to synthesize ATP and reducing power.</text>
</comment>
<comment type="similarity">
    <text evidence="3">Belongs to the fucoxanthin chlorophyll protein family.</text>
</comment>
<dbReference type="PANTHER" id="PTHR21649">
    <property type="entry name" value="CHLOROPHYLL A/B BINDING PROTEIN"/>
    <property type="match status" value="1"/>
</dbReference>
<feature type="binding site" evidence="8">
    <location>
        <position position="175"/>
    </location>
    <ligand>
        <name>chlorophyll a</name>
        <dbReference type="ChEBI" id="CHEBI:58416"/>
        <label>1</label>
    </ligand>
</feature>
<keyword evidence="9" id="KW-0732">Signal</keyword>
<comment type="subcellular location">
    <subcellularLocation>
        <location evidence="2">Plastid</location>
        <location evidence="2">Chloroplast</location>
    </subcellularLocation>
</comment>
<gene>
    <name evidence="10" type="ORF">TDUB1175_LOCUS15287</name>
</gene>
<dbReference type="GO" id="GO:0009765">
    <property type="term" value="P:photosynthesis, light harvesting"/>
    <property type="evidence" value="ECO:0007669"/>
    <property type="project" value="InterPro"/>
</dbReference>
<dbReference type="GO" id="GO:0009507">
    <property type="term" value="C:chloroplast"/>
    <property type="evidence" value="ECO:0007669"/>
    <property type="project" value="UniProtKB-SubCell"/>
</dbReference>
<dbReference type="EMBL" id="HBED01030515">
    <property type="protein sequence ID" value="CAD8316494.1"/>
    <property type="molecule type" value="Transcribed_RNA"/>
</dbReference>
<dbReference type="SUPFAM" id="SSF103511">
    <property type="entry name" value="Chlorophyll a-b binding protein"/>
    <property type="match status" value="1"/>
</dbReference>
<evidence type="ECO:0000256" key="4">
    <source>
        <dbReference type="ARBA" id="ARBA00022528"/>
    </source>
</evidence>
<dbReference type="GO" id="GO:0016020">
    <property type="term" value="C:membrane"/>
    <property type="evidence" value="ECO:0007669"/>
    <property type="project" value="InterPro"/>
</dbReference>
<keyword evidence="8" id="KW-0148">Chlorophyll</keyword>
<dbReference type="GO" id="GO:0030076">
    <property type="term" value="C:light-harvesting complex"/>
    <property type="evidence" value="ECO:0007669"/>
    <property type="project" value="UniProtKB-KW"/>
</dbReference>
<dbReference type="Gene3D" id="1.10.3460.10">
    <property type="entry name" value="Chlorophyll a/b binding protein domain"/>
    <property type="match status" value="1"/>
</dbReference>
<dbReference type="GO" id="GO:0016168">
    <property type="term" value="F:chlorophyll binding"/>
    <property type="evidence" value="ECO:0007669"/>
    <property type="project" value="UniProtKB-KW"/>
</dbReference>
<evidence type="ECO:0000256" key="6">
    <source>
        <dbReference type="ARBA" id="ARBA00022640"/>
    </source>
</evidence>
<evidence type="ECO:0000256" key="8">
    <source>
        <dbReference type="PIRSR" id="PIRSR601344-1"/>
    </source>
</evidence>
<keyword evidence="8" id="KW-0157">Chromophore</keyword>
<feature type="binding site" evidence="8">
    <location>
        <position position="170"/>
    </location>
    <ligand>
        <name>chlorophyll a</name>
        <dbReference type="ChEBI" id="CHEBI:58416"/>
        <label>1</label>
    </ligand>
</feature>